<dbReference type="PANTHER" id="PTHR30289">
    <property type="entry name" value="UNCHARACTERIZED PROTEIN YBCL-RELATED"/>
    <property type="match status" value="1"/>
</dbReference>
<protein>
    <submittedName>
        <fullName evidence="2">Putative lipoprotein LppC</fullName>
    </submittedName>
</protein>
<sequence>MRRHEDAFPAARACSATYPGGMKIGTLIAAVLLAVVLPGCSSEGAAPADALKVSSPAFAEGAAIPGKHVCAGQGGRDVSPPLAWSGVPESAQELAIVVDDPDAAGGTYIHWIATGIPATETSVPEGGSPGKVLPGSNGTAGYAGPCPPSGVHHYHFIVYALRGPITPDGDATAVHQRIKDAAIASGETVGTWGG</sequence>
<dbReference type="Pfam" id="PF01161">
    <property type="entry name" value="PBP"/>
    <property type="match status" value="1"/>
</dbReference>
<dbReference type="SUPFAM" id="SSF49777">
    <property type="entry name" value="PEBP-like"/>
    <property type="match status" value="1"/>
</dbReference>
<name>A0A8H9H7H0_9ACTN</name>
<dbReference type="InterPro" id="IPR005247">
    <property type="entry name" value="YbhB_YbcL/LppC-like"/>
</dbReference>
<dbReference type="InterPro" id="IPR008914">
    <property type="entry name" value="PEBP"/>
</dbReference>
<proteinExistence type="inferred from homology"/>
<dbReference type="EMBL" id="BMMN01000028">
    <property type="protein sequence ID" value="GGO32189.1"/>
    <property type="molecule type" value="Genomic_DNA"/>
</dbReference>
<reference evidence="2" key="2">
    <citation type="submission" date="2020-09" db="EMBL/GenBank/DDBJ databases">
        <authorList>
            <person name="Sun Q."/>
            <person name="Zhou Y."/>
        </authorList>
    </citation>
    <scope>NUCLEOTIDE SEQUENCE</scope>
    <source>
        <strain evidence="2">CGMCC 4.7138</strain>
    </source>
</reference>
<accession>A0A8H9H7H0</accession>
<dbReference type="InterPro" id="IPR036610">
    <property type="entry name" value="PEBP-like_sf"/>
</dbReference>
<dbReference type="CDD" id="cd00865">
    <property type="entry name" value="PEBP_bact_arch"/>
    <property type="match status" value="1"/>
</dbReference>
<evidence type="ECO:0000256" key="1">
    <source>
        <dbReference type="ARBA" id="ARBA00007120"/>
    </source>
</evidence>
<comment type="caution">
    <text evidence="2">The sequence shown here is derived from an EMBL/GenBank/DDBJ whole genome shotgun (WGS) entry which is preliminary data.</text>
</comment>
<evidence type="ECO:0000313" key="2">
    <source>
        <dbReference type="EMBL" id="GGO32189.1"/>
    </source>
</evidence>
<organism evidence="2 3">
    <name type="scientific">Microbispora bryophytorum</name>
    <dbReference type="NCBI Taxonomy" id="1460882"/>
    <lineage>
        <taxon>Bacteria</taxon>
        <taxon>Bacillati</taxon>
        <taxon>Actinomycetota</taxon>
        <taxon>Actinomycetes</taxon>
        <taxon>Streptosporangiales</taxon>
        <taxon>Streptosporangiaceae</taxon>
        <taxon>Microbispora</taxon>
    </lineage>
</organism>
<dbReference type="PANTHER" id="PTHR30289:SF1">
    <property type="entry name" value="PEBP (PHOSPHATIDYLETHANOLAMINE-BINDING PROTEIN) FAMILY PROTEIN"/>
    <property type="match status" value="1"/>
</dbReference>
<reference evidence="2" key="1">
    <citation type="journal article" date="2014" name="Int. J. Syst. Evol. Microbiol.">
        <title>Complete genome sequence of Corynebacterium casei LMG S-19264T (=DSM 44701T), isolated from a smear-ripened cheese.</title>
        <authorList>
            <consortium name="US DOE Joint Genome Institute (JGI-PGF)"/>
            <person name="Walter F."/>
            <person name="Albersmeier A."/>
            <person name="Kalinowski J."/>
            <person name="Ruckert C."/>
        </authorList>
    </citation>
    <scope>NUCLEOTIDE SEQUENCE</scope>
    <source>
        <strain evidence="2">CGMCC 4.7138</strain>
    </source>
</reference>
<dbReference type="Proteomes" id="UP000653480">
    <property type="component" value="Unassembled WGS sequence"/>
</dbReference>
<keyword evidence="3" id="KW-1185">Reference proteome</keyword>
<dbReference type="Gene3D" id="3.90.280.10">
    <property type="entry name" value="PEBP-like"/>
    <property type="match status" value="1"/>
</dbReference>
<gene>
    <name evidence="2" type="primary">lppC</name>
    <name evidence="2" type="ORF">GCM10011574_71110</name>
</gene>
<dbReference type="NCBIfam" id="TIGR00481">
    <property type="entry name" value="YbhB/YbcL family Raf kinase inhibitor-like protein"/>
    <property type="match status" value="1"/>
</dbReference>
<comment type="similarity">
    <text evidence="1">Belongs to the UPF0098 family.</text>
</comment>
<dbReference type="AlphaFoldDB" id="A0A8H9H7H0"/>
<evidence type="ECO:0000313" key="3">
    <source>
        <dbReference type="Proteomes" id="UP000653480"/>
    </source>
</evidence>
<keyword evidence="2" id="KW-0449">Lipoprotein</keyword>